<reference evidence="1" key="2">
    <citation type="submission" date="2006-01" db="EMBL/GenBank/DDBJ databases">
        <authorList>
            <person name="Genoscope"/>
        </authorList>
    </citation>
    <scope>NUCLEOTIDE SEQUENCE</scope>
</reference>
<name>Q1Q3D9_KUEST</name>
<evidence type="ECO:0000313" key="2">
    <source>
        <dbReference type="EMBL" id="QII11636.1"/>
    </source>
</evidence>
<dbReference type="EMBL" id="CP049055">
    <property type="protein sequence ID" value="QII11636.1"/>
    <property type="molecule type" value="Genomic_DNA"/>
</dbReference>
<sequence>MRSLLSACNKNPTFVALTIYIDGLCRSLCSPTLPNASLPQLVSPAFFQLSLTPLSIALFADTTMTLFPPPCILPFGKFTTNCLSDL</sequence>
<accession>Q1Q3D9</accession>
<evidence type="ECO:0000313" key="1">
    <source>
        <dbReference type="EMBL" id="CAJ74531.1"/>
    </source>
</evidence>
<dbReference type="AlphaFoldDB" id="Q1Q3D9"/>
<proteinExistence type="predicted"/>
<dbReference type="Proteomes" id="UP000501926">
    <property type="component" value="Chromosome"/>
</dbReference>
<organism evidence="1">
    <name type="scientific">Kuenenia stuttgartiensis</name>
    <dbReference type="NCBI Taxonomy" id="174633"/>
    <lineage>
        <taxon>Bacteria</taxon>
        <taxon>Pseudomonadati</taxon>
        <taxon>Planctomycetota</taxon>
        <taxon>Candidatus Brocadiia</taxon>
        <taxon>Candidatus Brocadiales</taxon>
        <taxon>Candidatus Brocadiaceae</taxon>
        <taxon>Candidatus Kuenenia</taxon>
    </lineage>
</organism>
<protein>
    <submittedName>
        <fullName evidence="1">Uncharacterized protein</fullName>
    </submittedName>
</protein>
<reference evidence="1" key="1">
    <citation type="journal article" date="2006" name="Nature">
        <title>Deciphering the evolution and metabolism of an anammox bacterium from a community genome.</title>
        <authorList>
            <person name="Strous M."/>
            <person name="Pelletier E."/>
            <person name="Mangenot S."/>
            <person name="Rattei T."/>
            <person name="Lehner A."/>
            <person name="Taylor M.W."/>
            <person name="Horn M."/>
            <person name="Daims H."/>
            <person name="Bartol-Mavel D."/>
            <person name="Wincker P."/>
            <person name="Barbe V."/>
            <person name="Fonknechten N."/>
            <person name="Vallenet D."/>
            <person name="Segurens B."/>
            <person name="Schenowitz-Truong C."/>
            <person name="Medigue C."/>
            <person name="Collingro A."/>
            <person name="Snel B."/>
            <person name="Dutilh B.E."/>
            <person name="OpDenCamp H.J.M."/>
            <person name="vanDerDrift C."/>
            <person name="Cirpus I."/>
            <person name="vanDePas-Schoonen K.T."/>
            <person name="Harhangi H.R."/>
            <person name="vanNiftrik L."/>
            <person name="Schmid M."/>
            <person name="Keltjens J."/>
            <person name="vanDeVossenberg J."/>
            <person name="Kartal B."/>
            <person name="Meier H."/>
            <person name="Frishman D."/>
            <person name="Huynen M.A."/>
            <person name="Mewes H."/>
            <person name="Weissenbach J."/>
            <person name="Jetten M.S.M."/>
            <person name="Wagner M."/>
            <person name="LePaslier D."/>
        </authorList>
    </citation>
    <scope>NUCLEOTIDE SEQUENCE</scope>
</reference>
<reference evidence="2 3" key="3">
    <citation type="submission" date="2020-02" db="EMBL/GenBank/DDBJ databases">
        <title>Newly sequenced genome of strain CSTR1 showed variability in Candidatus Kuenenia stuttgartiensis genomes.</title>
        <authorList>
            <person name="Ding C."/>
            <person name="Adrian L."/>
        </authorList>
    </citation>
    <scope>NUCLEOTIDE SEQUENCE [LARGE SCALE GENOMIC DNA]</scope>
    <source>
        <strain evidence="2 3">CSTR1</strain>
    </source>
</reference>
<evidence type="ECO:0000313" key="3">
    <source>
        <dbReference type="Proteomes" id="UP000501926"/>
    </source>
</evidence>
<gene>
    <name evidence="2" type="ORF">KsCSTR_22570</name>
    <name evidence="1" type="ORF">kuste3768</name>
</gene>
<dbReference type="EMBL" id="CT573071">
    <property type="protein sequence ID" value="CAJ74531.1"/>
    <property type="molecule type" value="Genomic_DNA"/>
</dbReference>